<dbReference type="EMBL" id="JACOOK010000002">
    <property type="protein sequence ID" value="MBC5616227.1"/>
    <property type="molecule type" value="Genomic_DNA"/>
</dbReference>
<dbReference type="RefSeq" id="WP_055202691.1">
    <property type="nucleotide sequence ID" value="NZ_JACOOK010000002.1"/>
</dbReference>
<dbReference type="Gene3D" id="2.30.110.10">
    <property type="entry name" value="Electron Transport, Fmn-binding Protein, Chain A"/>
    <property type="match status" value="1"/>
</dbReference>
<dbReference type="Proteomes" id="UP000636891">
    <property type="component" value="Unassembled WGS sequence"/>
</dbReference>
<protein>
    <submittedName>
        <fullName evidence="2">Pyridoxamine 5'-phosphate oxidase family protein</fullName>
    </submittedName>
</protein>
<accession>A0ABR7CKX8</accession>
<gene>
    <name evidence="2" type="ORF">H8S08_04225</name>
</gene>
<organism evidence="2 3">
    <name type="scientific">Alistipes hominis</name>
    <dbReference type="NCBI Taxonomy" id="2763015"/>
    <lineage>
        <taxon>Bacteria</taxon>
        <taxon>Pseudomonadati</taxon>
        <taxon>Bacteroidota</taxon>
        <taxon>Bacteroidia</taxon>
        <taxon>Bacteroidales</taxon>
        <taxon>Rikenellaceae</taxon>
        <taxon>Alistipes</taxon>
    </lineage>
</organism>
<proteinExistence type="predicted"/>
<comment type="caution">
    <text evidence="2">The sequence shown here is derived from an EMBL/GenBank/DDBJ whole genome shotgun (WGS) entry which is preliminary data.</text>
</comment>
<evidence type="ECO:0000313" key="2">
    <source>
        <dbReference type="EMBL" id="MBC5616227.1"/>
    </source>
</evidence>
<dbReference type="InterPro" id="IPR011576">
    <property type="entry name" value="Pyridox_Oxase_N"/>
</dbReference>
<feature type="domain" description="Pyridoxamine 5'-phosphate oxidase N-terminal" evidence="1">
    <location>
        <begin position="5"/>
        <end position="121"/>
    </location>
</feature>
<dbReference type="InterPro" id="IPR052917">
    <property type="entry name" value="Stress-Dev_Protein"/>
</dbReference>
<evidence type="ECO:0000313" key="3">
    <source>
        <dbReference type="Proteomes" id="UP000636891"/>
    </source>
</evidence>
<dbReference type="PANTHER" id="PTHR34818:SF1">
    <property type="entry name" value="PROTEIN BLI-3"/>
    <property type="match status" value="1"/>
</dbReference>
<name>A0ABR7CKX8_9BACT</name>
<keyword evidence="3" id="KW-1185">Reference proteome</keyword>
<dbReference type="InterPro" id="IPR012349">
    <property type="entry name" value="Split_barrel_FMN-bd"/>
</dbReference>
<dbReference type="PANTHER" id="PTHR34818">
    <property type="entry name" value="PROTEIN BLI-3"/>
    <property type="match status" value="1"/>
</dbReference>
<dbReference type="SUPFAM" id="SSF50475">
    <property type="entry name" value="FMN-binding split barrel"/>
    <property type="match status" value="1"/>
</dbReference>
<evidence type="ECO:0000259" key="1">
    <source>
        <dbReference type="Pfam" id="PF01243"/>
    </source>
</evidence>
<dbReference type="Pfam" id="PF01243">
    <property type="entry name" value="PNPOx_N"/>
    <property type="match status" value="1"/>
</dbReference>
<sequence>METIHEKAFALLQRCEVITVATLDEKGFPRPVPVVKIRAEKPFTIWFATGTSSDKTAHLRRNPRAGISFFDRGDSVALTGTAEVIEYPAVKKIMWQEWFIKHFPGGVEDPEYCLVRFEARKGVFYIEDKFVKSVLK</sequence>
<reference evidence="2 3" key="1">
    <citation type="submission" date="2020-08" db="EMBL/GenBank/DDBJ databases">
        <title>Genome public.</title>
        <authorList>
            <person name="Liu C."/>
            <person name="Sun Q."/>
        </authorList>
    </citation>
    <scope>NUCLEOTIDE SEQUENCE [LARGE SCALE GENOMIC DNA]</scope>
    <source>
        <strain evidence="2 3">New-7</strain>
    </source>
</reference>